<dbReference type="InterPro" id="IPR013216">
    <property type="entry name" value="Methyltransf_11"/>
</dbReference>
<evidence type="ECO:0000259" key="10">
    <source>
        <dbReference type="Pfam" id="PF04101"/>
    </source>
</evidence>
<organism evidence="12 13">
    <name type="scientific">Mycena chlorophos</name>
    <name type="common">Agaric fungus</name>
    <name type="synonym">Agaricus chlorophos</name>
    <dbReference type="NCBI Taxonomy" id="658473"/>
    <lineage>
        <taxon>Eukaryota</taxon>
        <taxon>Fungi</taxon>
        <taxon>Dikarya</taxon>
        <taxon>Basidiomycota</taxon>
        <taxon>Agaricomycotina</taxon>
        <taxon>Agaricomycetes</taxon>
        <taxon>Agaricomycetidae</taxon>
        <taxon>Agaricales</taxon>
        <taxon>Marasmiineae</taxon>
        <taxon>Mycenaceae</taxon>
        <taxon>Mycena</taxon>
    </lineage>
</organism>
<dbReference type="Pfam" id="PF04101">
    <property type="entry name" value="Glyco_tran_28_C"/>
    <property type="match status" value="1"/>
</dbReference>
<name>A0A8H6TT58_MYCCL</name>
<keyword evidence="5 9" id="KW-0808">Transferase</keyword>
<feature type="domain" description="Glycosyl transferase family 28 C-terminal" evidence="10">
    <location>
        <begin position="3"/>
        <end position="133"/>
    </location>
</feature>
<keyword evidence="13" id="KW-1185">Reference proteome</keyword>
<comment type="caution">
    <text evidence="12">The sequence shown here is derived from an EMBL/GenBank/DDBJ whole genome shotgun (WGS) entry which is preliminary data.</text>
</comment>
<evidence type="ECO:0000256" key="5">
    <source>
        <dbReference type="ARBA" id="ARBA00022679"/>
    </source>
</evidence>
<dbReference type="GO" id="GO:0002098">
    <property type="term" value="P:tRNA wobble uridine modification"/>
    <property type="evidence" value="ECO:0007669"/>
    <property type="project" value="TreeGrafter"/>
</dbReference>
<keyword evidence="4" id="KW-0489">Methyltransferase</keyword>
<dbReference type="PANTHER" id="PTHR13069">
    <property type="entry name" value="ALKYLATED DNA REPAIR PROTEIN ALKB HOMOLOG 8"/>
    <property type="match status" value="1"/>
</dbReference>
<evidence type="ECO:0000313" key="13">
    <source>
        <dbReference type="Proteomes" id="UP000613580"/>
    </source>
</evidence>
<dbReference type="OrthoDB" id="271595at2759"/>
<dbReference type="Proteomes" id="UP000613580">
    <property type="component" value="Unassembled WGS sequence"/>
</dbReference>
<dbReference type="InterPro" id="IPR007235">
    <property type="entry name" value="Glyco_trans_28_C"/>
</dbReference>
<comment type="subcellular location">
    <subcellularLocation>
        <location evidence="9">Endoplasmic reticulum</location>
    </subcellularLocation>
</comment>
<evidence type="ECO:0000256" key="9">
    <source>
        <dbReference type="RuleBase" id="RU362128"/>
    </source>
</evidence>
<dbReference type="GO" id="GO:0008757">
    <property type="term" value="F:S-adenosylmethionine-dependent methyltransferase activity"/>
    <property type="evidence" value="ECO:0007669"/>
    <property type="project" value="InterPro"/>
</dbReference>
<protein>
    <recommendedName>
        <fullName evidence="3 9">UDP-N-acetylglucosamine transferase subunit ALG13</fullName>
        <ecNumber evidence="2 9">2.4.1.141</ecNumber>
    </recommendedName>
    <alternativeName>
        <fullName evidence="7 9">Asparagine-linked glycosylation protein 13</fullName>
    </alternativeName>
</protein>
<proteinExistence type="inferred from homology"/>
<dbReference type="Pfam" id="PF08241">
    <property type="entry name" value="Methyltransf_11"/>
    <property type="match status" value="1"/>
</dbReference>
<dbReference type="SUPFAM" id="SSF53756">
    <property type="entry name" value="UDP-Glycosyltransferase/glycogen phosphorylase"/>
    <property type="match status" value="1"/>
</dbReference>
<comment type="similarity">
    <text evidence="9">Belongs to the glycosyltransferase 28 family.</text>
</comment>
<keyword evidence="9" id="KW-0256">Endoplasmic reticulum</keyword>
<comment type="catalytic activity">
    <reaction evidence="8">
        <text>an N-acetyl-alpha-D-glucosaminyl-diphospho-di-trans,poly-cis-dolichol + UDP-N-acetyl-alpha-D-glucosamine = an N,N'-diacetylchitobiosyl-diphospho-di-trans,poly-cis-dolichol + UDP + H(+)</text>
        <dbReference type="Rhea" id="RHEA:23380"/>
        <dbReference type="Rhea" id="RHEA-COMP:19507"/>
        <dbReference type="Rhea" id="RHEA-COMP:19510"/>
        <dbReference type="ChEBI" id="CHEBI:15378"/>
        <dbReference type="ChEBI" id="CHEBI:57269"/>
        <dbReference type="ChEBI" id="CHEBI:57705"/>
        <dbReference type="ChEBI" id="CHEBI:58223"/>
        <dbReference type="ChEBI" id="CHEBI:58427"/>
        <dbReference type="EC" id="2.4.1.141"/>
    </reaction>
</comment>
<dbReference type="SUPFAM" id="SSF53335">
    <property type="entry name" value="S-adenosyl-L-methionine-dependent methyltransferases"/>
    <property type="match status" value="1"/>
</dbReference>
<dbReference type="GO" id="GO:0000049">
    <property type="term" value="F:tRNA binding"/>
    <property type="evidence" value="ECO:0007669"/>
    <property type="project" value="TreeGrafter"/>
</dbReference>
<keyword evidence="9" id="KW-0328">Glycosyltransferase</keyword>
<dbReference type="GO" id="GO:0004577">
    <property type="term" value="F:N-acetylglucosaminyldiphosphodolichol N-acetylglucosaminyltransferase activity"/>
    <property type="evidence" value="ECO:0007669"/>
    <property type="project" value="UniProtKB-EC"/>
</dbReference>
<evidence type="ECO:0000313" key="12">
    <source>
        <dbReference type="EMBL" id="KAF7322866.1"/>
    </source>
</evidence>
<dbReference type="Gene3D" id="3.40.50.2000">
    <property type="entry name" value="Glycogen Phosphorylase B"/>
    <property type="match status" value="1"/>
</dbReference>
<dbReference type="GO" id="GO:0005634">
    <property type="term" value="C:nucleus"/>
    <property type="evidence" value="ECO:0007669"/>
    <property type="project" value="TreeGrafter"/>
</dbReference>
<evidence type="ECO:0000256" key="1">
    <source>
        <dbReference type="ARBA" id="ARBA00011198"/>
    </source>
</evidence>
<sequence>MLVFVTVGTFQFDALVDAVLDPALLKALRNKGYTRLVVQYGLYKEPNAPTEREGVQIELWPAKPSLSADFERADLVIGHAGAGTILEVLRLGKPLIVVPNPTLLHNHQTELANALGEYLSTSSVADLVATVDAFDAANLTKFPAFDGTLLDSPSPSMAPAVTMTSVDASPDVYEQDNVHSVYDEIASHFSQTRYKPWPIIAAFLQSIHPTWIGLDSGTGNGKYLPLCCPWTIGLDRSRNLLEIARTAGGAVREVVQGDVLDNSWRTGVFDYAISIATIHHLATPERRRRAIQQLLNAVSPHHGRVLIYVWATRQDEQSKRSVPITDASNGQDVFVPWVSQKDQTRVFNRYYHMFADGELDALVVSAAQEMGLHVGAGASEGVEIVQQGWERSNHFVELRRYKR</sequence>
<reference evidence="12" key="1">
    <citation type="submission" date="2020-05" db="EMBL/GenBank/DDBJ databases">
        <title>Mycena genomes resolve the evolution of fungal bioluminescence.</title>
        <authorList>
            <person name="Tsai I.J."/>
        </authorList>
    </citation>
    <scope>NUCLEOTIDE SEQUENCE</scope>
    <source>
        <strain evidence="12">110903Hualien_Pintung</strain>
    </source>
</reference>
<comment type="function">
    <text evidence="6 9">Involved in protein N-glycosylation. Essential for the second step of the dolichol-linked oligosaccharide pathway.</text>
</comment>
<evidence type="ECO:0000256" key="8">
    <source>
        <dbReference type="ARBA" id="ARBA00048184"/>
    </source>
</evidence>
<evidence type="ECO:0000256" key="3">
    <source>
        <dbReference type="ARBA" id="ARBA00017468"/>
    </source>
</evidence>
<dbReference type="PANTHER" id="PTHR13069:SF21">
    <property type="entry name" value="ALKYLATED DNA REPAIR PROTEIN ALKB HOMOLOG 8"/>
    <property type="match status" value="1"/>
</dbReference>
<accession>A0A8H6TT58</accession>
<gene>
    <name evidence="9" type="primary">ALG13</name>
    <name evidence="12" type="ORF">HMN09_00066000</name>
</gene>
<dbReference type="AlphaFoldDB" id="A0A8H6TT58"/>
<comment type="subunit">
    <text evidence="1 9">Heterodimer with ALG14 to form a functional enzyme.</text>
</comment>
<dbReference type="GO" id="GO:0106335">
    <property type="term" value="F:tRNA (5-carboxymethyluridine(34)-5-O)-methyltransferase activity"/>
    <property type="evidence" value="ECO:0007669"/>
    <property type="project" value="TreeGrafter"/>
</dbReference>
<dbReference type="GO" id="GO:0005783">
    <property type="term" value="C:endoplasmic reticulum"/>
    <property type="evidence" value="ECO:0007669"/>
    <property type="project" value="UniProtKB-SubCell"/>
</dbReference>
<dbReference type="Gene3D" id="3.40.50.150">
    <property type="entry name" value="Vaccinia Virus protein VP39"/>
    <property type="match status" value="1"/>
</dbReference>
<evidence type="ECO:0000259" key="11">
    <source>
        <dbReference type="Pfam" id="PF08241"/>
    </source>
</evidence>
<evidence type="ECO:0000256" key="4">
    <source>
        <dbReference type="ARBA" id="ARBA00022603"/>
    </source>
</evidence>
<evidence type="ECO:0000256" key="6">
    <source>
        <dbReference type="ARBA" id="ARBA00024804"/>
    </source>
</evidence>
<feature type="domain" description="Methyltransferase type 11" evidence="11">
    <location>
        <begin position="214"/>
        <end position="295"/>
    </location>
</feature>
<dbReference type="InterPro" id="IPR029063">
    <property type="entry name" value="SAM-dependent_MTases_sf"/>
</dbReference>
<evidence type="ECO:0000256" key="7">
    <source>
        <dbReference type="ARBA" id="ARBA00032061"/>
    </source>
</evidence>
<evidence type="ECO:0000256" key="2">
    <source>
        <dbReference type="ARBA" id="ARBA00012614"/>
    </source>
</evidence>
<dbReference type="GO" id="GO:0030488">
    <property type="term" value="P:tRNA methylation"/>
    <property type="evidence" value="ECO:0007669"/>
    <property type="project" value="TreeGrafter"/>
</dbReference>
<dbReference type="EC" id="2.4.1.141" evidence="2 9"/>
<dbReference type="InterPro" id="IPR051422">
    <property type="entry name" value="AlkB_tRNA_MeTrf/Diox"/>
</dbReference>
<dbReference type="EMBL" id="JACAZE010000001">
    <property type="protein sequence ID" value="KAF7322866.1"/>
    <property type="molecule type" value="Genomic_DNA"/>
</dbReference>